<feature type="compositionally biased region" description="Basic and acidic residues" evidence="1">
    <location>
        <begin position="1"/>
        <end position="12"/>
    </location>
</feature>
<evidence type="ECO:0000313" key="4">
    <source>
        <dbReference type="EMBL" id="OOO12777.1"/>
    </source>
</evidence>
<dbReference type="EMBL" id="MKZY01000002">
    <property type="protein sequence ID" value="OOO12777.1"/>
    <property type="molecule type" value="Genomic_DNA"/>
</dbReference>
<feature type="transmembrane region" description="Helical" evidence="2">
    <location>
        <begin position="236"/>
        <end position="256"/>
    </location>
</feature>
<gene>
    <name evidence="3" type="ORF">Aory04_000579500</name>
    <name evidence="4" type="ORF">OAory_01005260</name>
</gene>
<proteinExistence type="predicted"/>
<dbReference type="AlphaFoldDB" id="A0A1S9DUQ0"/>
<reference evidence="4 5" key="1">
    <citation type="submission" date="2016-10" db="EMBL/GenBank/DDBJ databases">
        <title>Genome sequencing of Aspergillus oryzae BCC7051.</title>
        <authorList>
            <person name="Thammarongtham C."/>
            <person name="Vorapreeda T."/>
            <person name="Nookaew I."/>
            <person name="Srisuk T."/>
            <person name="Land M."/>
            <person name="Jeennor S."/>
            <person name="Laoteng K."/>
        </authorList>
    </citation>
    <scope>NUCLEOTIDE SEQUENCE [LARGE SCALE GENOMIC DNA]</scope>
    <source>
        <strain evidence="4 5">BCC7051</strain>
    </source>
</reference>
<accession>A0A1S9DUQ0</accession>
<evidence type="ECO:0000313" key="3">
    <source>
        <dbReference type="EMBL" id="GMG29545.1"/>
    </source>
</evidence>
<dbReference type="Proteomes" id="UP000190312">
    <property type="component" value="Unassembled WGS sequence"/>
</dbReference>
<name>A0A1S9DUQ0_ASPOZ</name>
<evidence type="ECO:0000256" key="1">
    <source>
        <dbReference type="SAM" id="MobiDB-lite"/>
    </source>
</evidence>
<keyword evidence="2" id="KW-0472">Membrane</keyword>
<protein>
    <submittedName>
        <fullName evidence="3">Unnamed protein product</fullName>
    </submittedName>
</protein>
<comment type="caution">
    <text evidence="4">The sequence shown here is derived from an EMBL/GenBank/DDBJ whole genome shotgun (WGS) entry which is preliminary data.</text>
</comment>
<reference evidence="3" key="2">
    <citation type="submission" date="2023-04" db="EMBL/GenBank/DDBJ databases">
        <title>Aspergillus oryzae NBRC 4228.</title>
        <authorList>
            <person name="Ichikawa N."/>
            <person name="Sato H."/>
            <person name="Tonouchi N."/>
        </authorList>
    </citation>
    <scope>NUCLEOTIDE SEQUENCE</scope>
    <source>
        <strain evidence="3">NBRC 4228</strain>
    </source>
</reference>
<dbReference type="EMBL" id="BSYA01000058">
    <property type="protein sequence ID" value="GMG29545.1"/>
    <property type="molecule type" value="Genomic_DNA"/>
</dbReference>
<dbReference type="Proteomes" id="UP001165205">
    <property type="component" value="Unassembled WGS sequence"/>
</dbReference>
<evidence type="ECO:0000256" key="2">
    <source>
        <dbReference type="SAM" id="Phobius"/>
    </source>
</evidence>
<keyword evidence="2" id="KW-1133">Transmembrane helix</keyword>
<keyword evidence="2" id="KW-0812">Transmembrane</keyword>
<feature type="region of interest" description="Disordered" evidence="1">
    <location>
        <begin position="1"/>
        <end position="24"/>
    </location>
</feature>
<organism evidence="4 5">
    <name type="scientific">Aspergillus oryzae</name>
    <name type="common">Yellow koji mold</name>
    <dbReference type="NCBI Taxonomy" id="5062"/>
    <lineage>
        <taxon>Eukaryota</taxon>
        <taxon>Fungi</taxon>
        <taxon>Dikarya</taxon>
        <taxon>Ascomycota</taxon>
        <taxon>Pezizomycotina</taxon>
        <taxon>Eurotiomycetes</taxon>
        <taxon>Eurotiomycetidae</taxon>
        <taxon>Eurotiales</taxon>
        <taxon>Aspergillaceae</taxon>
        <taxon>Aspergillus</taxon>
        <taxon>Aspergillus subgen. Circumdati</taxon>
    </lineage>
</organism>
<dbReference type="OrthoDB" id="4506761at2759"/>
<evidence type="ECO:0000313" key="5">
    <source>
        <dbReference type="Proteomes" id="UP000190312"/>
    </source>
</evidence>
<sequence>MEHSESAREMETQKSGSQPEEPTVEGPIWRLIPLGFETLTEPGERINKFQEELVKYDPVFCLVPPSLESKKVQLYTHKLVIDLTELNLVCIFFDIPSSHTEEGKNVSGLAEPNARYAIEKSEDEADKIPRNHLGKLVYPLDDVPEGKQRICFMLRPVGRTQPEVLDIDLMSIFAGVKEALDDLGEEGRTKTLPIEWRGCYVFSVERIENIETWDKSPSNIELHLLRAQVLFQIEKLGYLVDWTNLLFLLFYMLFLVRSPL</sequence>